<keyword evidence="4" id="KW-1185">Reference proteome</keyword>
<dbReference type="Gramene" id="PNT63655">
    <property type="protein sequence ID" value="PNT63655"/>
    <property type="gene ID" value="BRADI_4g19557v3"/>
</dbReference>
<dbReference type="InParanoid" id="A0A2K2CNQ9"/>
<reference evidence="2 3" key="1">
    <citation type="journal article" date="2010" name="Nature">
        <title>Genome sequencing and analysis of the model grass Brachypodium distachyon.</title>
        <authorList>
            <consortium name="International Brachypodium Initiative"/>
        </authorList>
    </citation>
    <scope>NUCLEOTIDE SEQUENCE [LARGE SCALE GENOMIC DNA]</scope>
    <source>
        <strain evidence="2 3">Bd21</strain>
    </source>
</reference>
<reference evidence="2" key="2">
    <citation type="submission" date="2017-06" db="EMBL/GenBank/DDBJ databases">
        <title>WGS assembly of Brachypodium distachyon.</title>
        <authorList>
            <consortium name="The International Brachypodium Initiative"/>
            <person name="Lucas S."/>
            <person name="Harmon-Smith M."/>
            <person name="Lail K."/>
            <person name="Tice H."/>
            <person name="Grimwood J."/>
            <person name="Bruce D."/>
            <person name="Barry K."/>
            <person name="Shu S."/>
            <person name="Lindquist E."/>
            <person name="Wang M."/>
            <person name="Pitluck S."/>
            <person name="Vogel J.P."/>
            <person name="Garvin D.F."/>
            <person name="Mockler T.C."/>
            <person name="Schmutz J."/>
            <person name="Rokhsar D."/>
            <person name="Bevan M.W."/>
        </authorList>
    </citation>
    <scope>NUCLEOTIDE SEQUENCE</scope>
    <source>
        <strain evidence="2">Bd21</strain>
    </source>
</reference>
<dbReference type="EnsemblPlants" id="PNT63655">
    <property type="protein sequence ID" value="PNT63655"/>
    <property type="gene ID" value="BRADI_4g19557v3"/>
</dbReference>
<feature type="region of interest" description="Disordered" evidence="1">
    <location>
        <begin position="1"/>
        <end position="81"/>
    </location>
</feature>
<protein>
    <submittedName>
        <fullName evidence="2 3">Uncharacterized protein</fullName>
    </submittedName>
</protein>
<evidence type="ECO:0000313" key="2">
    <source>
        <dbReference type="EMBL" id="PNT63655.1"/>
    </source>
</evidence>
<reference evidence="3" key="3">
    <citation type="submission" date="2018-08" db="UniProtKB">
        <authorList>
            <consortium name="EnsemblPlants"/>
        </authorList>
    </citation>
    <scope>IDENTIFICATION</scope>
    <source>
        <strain evidence="3">cv. Bd21</strain>
    </source>
</reference>
<name>A0A2K2CNQ9_BRADI</name>
<dbReference type="Proteomes" id="UP000008810">
    <property type="component" value="Chromosome 4"/>
</dbReference>
<evidence type="ECO:0000313" key="3">
    <source>
        <dbReference type="EnsemblPlants" id="PNT63655"/>
    </source>
</evidence>
<evidence type="ECO:0000313" key="4">
    <source>
        <dbReference type="Proteomes" id="UP000008810"/>
    </source>
</evidence>
<sequence>MLAEPRGRSGPARRQLVDEDDRDLEHGGGVSVQEARCPLGGSELRSRPSPTASLLRRPSRRCAADPPLRPRPSPSKTPLSSAVCPCSQSLFRAAGAACPRSGSSPPSLVLLLSSLPPSSSAHAAGPRSPLVLLHLLFSLPSLHPSAYRMAVARSYQGDLKRCHLIPLSRRLLLPLHGSAHNAVVPASVEASPLVRNQSYTQVVCGAARHVFDEMPAFVADLLLLCQALRRGYDGFAAVA</sequence>
<dbReference type="EMBL" id="CM000883">
    <property type="protein sequence ID" value="PNT63655.1"/>
    <property type="molecule type" value="Genomic_DNA"/>
</dbReference>
<accession>A0A2K2CNQ9</accession>
<proteinExistence type="predicted"/>
<dbReference type="AlphaFoldDB" id="A0A2K2CNQ9"/>
<gene>
    <name evidence="2" type="ORF">BRADI_4g19557v3</name>
</gene>
<organism evidence="2">
    <name type="scientific">Brachypodium distachyon</name>
    <name type="common">Purple false brome</name>
    <name type="synonym">Trachynia distachya</name>
    <dbReference type="NCBI Taxonomy" id="15368"/>
    <lineage>
        <taxon>Eukaryota</taxon>
        <taxon>Viridiplantae</taxon>
        <taxon>Streptophyta</taxon>
        <taxon>Embryophyta</taxon>
        <taxon>Tracheophyta</taxon>
        <taxon>Spermatophyta</taxon>
        <taxon>Magnoliopsida</taxon>
        <taxon>Liliopsida</taxon>
        <taxon>Poales</taxon>
        <taxon>Poaceae</taxon>
        <taxon>BOP clade</taxon>
        <taxon>Pooideae</taxon>
        <taxon>Stipodae</taxon>
        <taxon>Brachypodieae</taxon>
        <taxon>Brachypodium</taxon>
    </lineage>
</organism>
<evidence type="ECO:0000256" key="1">
    <source>
        <dbReference type="SAM" id="MobiDB-lite"/>
    </source>
</evidence>